<accession>A0A0C2WSJ2</accession>
<dbReference type="InParanoid" id="A0A0C2WSJ2"/>
<gene>
    <name evidence="1" type="ORF">M378DRAFT_169485</name>
</gene>
<protein>
    <submittedName>
        <fullName evidence="1">Uncharacterized protein</fullName>
    </submittedName>
</protein>
<dbReference type="Proteomes" id="UP000054549">
    <property type="component" value="Unassembled WGS sequence"/>
</dbReference>
<dbReference type="EMBL" id="KN818318">
    <property type="protein sequence ID" value="KIL59313.1"/>
    <property type="molecule type" value="Genomic_DNA"/>
</dbReference>
<feature type="non-terminal residue" evidence="1">
    <location>
        <position position="1"/>
    </location>
</feature>
<dbReference type="HOGENOM" id="CLU_3092827_0_0_1"/>
<evidence type="ECO:0000313" key="1">
    <source>
        <dbReference type="EMBL" id="KIL59313.1"/>
    </source>
</evidence>
<name>A0A0C2WSJ2_AMAMK</name>
<reference evidence="1 2" key="1">
    <citation type="submission" date="2014-04" db="EMBL/GenBank/DDBJ databases">
        <title>Evolutionary Origins and Diversification of the Mycorrhizal Mutualists.</title>
        <authorList>
            <consortium name="DOE Joint Genome Institute"/>
            <consortium name="Mycorrhizal Genomics Consortium"/>
            <person name="Kohler A."/>
            <person name="Kuo A."/>
            <person name="Nagy L.G."/>
            <person name="Floudas D."/>
            <person name="Copeland A."/>
            <person name="Barry K.W."/>
            <person name="Cichocki N."/>
            <person name="Veneault-Fourrey C."/>
            <person name="LaButti K."/>
            <person name="Lindquist E.A."/>
            <person name="Lipzen A."/>
            <person name="Lundell T."/>
            <person name="Morin E."/>
            <person name="Murat C."/>
            <person name="Riley R."/>
            <person name="Ohm R."/>
            <person name="Sun H."/>
            <person name="Tunlid A."/>
            <person name="Henrissat B."/>
            <person name="Grigoriev I.V."/>
            <person name="Hibbett D.S."/>
            <person name="Martin F."/>
        </authorList>
    </citation>
    <scope>NUCLEOTIDE SEQUENCE [LARGE SCALE GENOMIC DNA]</scope>
    <source>
        <strain evidence="1 2">Koide BX008</strain>
    </source>
</reference>
<dbReference type="AlphaFoldDB" id="A0A0C2WSJ2"/>
<keyword evidence="2" id="KW-1185">Reference proteome</keyword>
<organism evidence="1 2">
    <name type="scientific">Amanita muscaria (strain Koide BX008)</name>
    <dbReference type="NCBI Taxonomy" id="946122"/>
    <lineage>
        <taxon>Eukaryota</taxon>
        <taxon>Fungi</taxon>
        <taxon>Dikarya</taxon>
        <taxon>Basidiomycota</taxon>
        <taxon>Agaricomycotina</taxon>
        <taxon>Agaricomycetes</taxon>
        <taxon>Agaricomycetidae</taxon>
        <taxon>Agaricales</taxon>
        <taxon>Pluteineae</taxon>
        <taxon>Amanitaceae</taxon>
        <taxon>Amanita</taxon>
    </lineage>
</organism>
<evidence type="ECO:0000313" key="2">
    <source>
        <dbReference type="Proteomes" id="UP000054549"/>
    </source>
</evidence>
<sequence length="52" mass="5573">VHPKAIATAAAGIGRLSVTALAALTEDHARRNHKLILDLFSFPVKRVVQGIQ</sequence>
<proteinExistence type="predicted"/>